<evidence type="ECO:0000313" key="3">
    <source>
        <dbReference type="Proteomes" id="UP000094329"/>
    </source>
</evidence>
<keyword evidence="3" id="KW-1185">Reference proteome</keyword>
<evidence type="ECO:0000313" key="2">
    <source>
        <dbReference type="EMBL" id="ODN43933.1"/>
    </source>
</evidence>
<dbReference type="Proteomes" id="UP000094329">
    <property type="component" value="Unassembled WGS sequence"/>
</dbReference>
<feature type="chain" id="PRO_5045422262" evidence="1">
    <location>
        <begin position="21"/>
        <end position="63"/>
    </location>
</feature>
<comment type="caution">
    <text evidence="2">The sequence shown here is derived from an EMBL/GenBank/DDBJ whole genome shotgun (WGS) entry which is preliminary data.</text>
</comment>
<protein>
    <submittedName>
        <fullName evidence="2">Uncharacterized protein</fullName>
    </submittedName>
</protein>
<evidence type="ECO:0000256" key="1">
    <source>
        <dbReference type="SAM" id="SignalP"/>
    </source>
</evidence>
<dbReference type="RefSeq" id="WP_069313729.1">
    <property type="nucleotide sequence ID" value="NZ_MDTU01000001.1"/>
</dbReference>
<gene>
    <name evidence="2" type="ORF">BGC07_14875</name>
</gene>
<name>A0ABX3A4Z6_9GAMM</name>
<feature type="signal peptide" evidence="1">
    <location>
        <begin position="1"/>
        <end position="20"/>
    </location>
</feature>
<keyword evidence="1" id="KW-0732">Signal</keyword>
<sequence length="63" mass="7072">MRLSALILASLITLPALSFASTNISTQYDYKVTKISAESQNNNPILRGKQRVWFKNIETAEKS</sequence>
<dbReference type="EMBL" id="MDTU01000001">
    <property type="protein sequence ID" value="ODN43933.1"/>
    <property type="molecule type" value="Genomic_DNA"/>
</dbReference>
<organism evidence="2 3">
    <name type="scientific">Piscirickettsia litoralis</name>
    <dbReference type="NCBI Taxonomy" id="1891921"/>
    <lineage>
        <taxon>Bacteria</taxon>
        <taxon>Pseudomonadati</taxon>
        <taxon>Pseudomonadota</taxon>
        <taxon>Gammaproteobacteria</taxon>
        <taxon>Thiotrichales</taxon>
        <taxon>Piscirickettsiaceae</taxon>
        <taxon>Piscirickettsia</taxon>
    </lineage>
</organism>
<proteinExistence type="predicted"/>
<accession>A0ABX3A4Z6</accession>
<reference evidence="2 3" key="1">
    <citation type="submission" date="2016-08" db="EMBL/GenBank/DDBJ databases">
        <title>Draft genome sequence of Candidatus Piscirickettsia litoralis, from seawater.</title>
        <authorList>
            <person name="Wan X."/>
            <person name="Lee A.J."/>
            <person name="Hou S."/>
            <person name="Donachie S.P."/>
        </authorList>
    </citation>
    <scope>NUCLEOTIDE SEQUENCE [LARGE SCALE GENOMIC DNA]</scope>
    <source>
        <strain evidence="2 3">Y2</strain>
    </source>
</reference>